<dbReference type="AlphaFoldDB" id="A0A165AQL7"/>
<keyword evidence="2" id="KW-1185">Reference proteome</keyword>
<protein>
    <submittedName>
        <fullName evidence="1">Uncharacterized protein</fullName>
    </submittedName>
</protein>
<evidence type="ECO:0000313" key="1">
    <source>
        <dbReference type="EMBL" id="KZS99460.1"/>
    </source>
</evidence>
<dbReference type="RefSeq" id="XP_040757201.1">
    <property type="nucleotide sequence ID" value="XM_040913700.1"/>
</dbReference>
<organism evidence="1 2">
    <name type="scientific">Laetiporus sulphureus 93-53</name>
    <dbReference type="NCBI Taxonomy" id="1314785"/>
    <lineage>
        <taxon>Eukaryota</taxon>
        <taxon>Fungi</taxon>
        <taxon>Dikarya</taxon>
        <taxon>Basidiomycota</taxon>
        <taxon>Agaricomycotina</taxon>
        <taxon>Agaricomycetes</taxon>
        <taxon>Polyporales</taxon>
        <taxon>Laetiporus</taxon>
    </lineage>
</organism>
<accession>A0A165AQL7</accession>
<dbReference type="GeneID" id="63830728"/>
<name>A0A165AQL7_9APHY</name>
<reference evidence="1 2" key="1">
    <citation type="journal article" date="2016" name="Mol. Biol. Evol.">
        <title>Comparative Genomics of Early-Diverging Mushroom-Forming Fungi Provides Insights into the Origins of Lignocellulose Decay Capabilities.</title>
        <authorList>
            <person name="Nagy L.G."/>
            <person name="Riley R."/>
            <person name="Tritt A."/>
            <person name="Adam C."/>
            <person name="Daum C."/>
            <person name="Floudas D."/>
            <person name="Sun H."/>
            <person name="Yadav J.S."/>
            <person name="Pangilinan J."/>
            <person name="Larsson K.H."/>
            <person name="Matsuura K."/>
            <person name="Barry K."/>
            <person name="Labutti K."/>
            <person name="Kuo R."/>
            <person name="Ohm R.A."/>
            <person name="Bhattacharya S.S."/>
            <person name="Shirouzu T."/>
            <person name="Yoshinaga Y."/>
            <person name="Martin F.M."/>
            <person name="Grigoriev I.V."/>
            <person name="Hibbett D.S."/>
        </authorList>
    </citation>
    <scope>NUCLEOTIDE SEQUENCE [LARGE SCALE GENOMIC DNA]</scope>
    <source>
        <strain evidence="1 2">93-53</strain>
    </source>
</reference>
<evidence type="ECO:0000313" key="2">
    <source>
        <dbReference type="Proteomes" id="UP000076871"/>
    </source>
</evidence>
<dbReference type="Proteomes" id="UP000076871">
    <property type="component" value="Unassembled WGS sequence"/>
</dbReference>
<dbReference type="EMBL" id="KV427868">
    <property type="protein sequence ID" value="KZS99460.1"/>
    <property type="molecule type" value="Genomic_DNA"/>
</dbReference>
<proteinExistence type="predicted"/>
<sequence>MTAFNLNDNSGWIGLDAIYHQHRWPLPSAIDKDVALKAASLQMAYDKEQCKANWSTPVVLAEEKAASATARLKKESKEPVYGSPLSHAHANPLSLPINLITTCTFKRACIEDSKPEIEHFRMPPEELGATTSSKMKLLKGKKCVKGSAVTSSSKPATVDPSLATITAKHDELQTRLFAMMSQFDLLLQNSQKMSEDNHKFNIPSG</sequence>
<gene>
    <name evidence="1" type="ORF">LAESUDRAFT_765510</name>
</gene>
<dbReference type="InParanoid" id="A0A165AQL7"/>